<evidence type="ECO:0000256" key="4">
    <source>
        <dbReference type="ARBA" id="ARBA00011919"/>
    </source>
</evidence>
<accession>A0A250XGI9</accession>
<comment type="caution">
    <text evidence="15">The sequence shown here is derived from an EMBL/GenBank/DDBJ whole genome shotgun (WGS) entry which is preliminary data.</text>
</comment>
<feature type="compositionally biased region" description="Polar residues" evidence="14">
    <location>
        <begin position="248"/>
        <end position="258"/>
    </location>
</feature>
<reference evidence="15 16" key="1">
    <citation type="submission" date="2017-08" db="EMBL/GenBank/DDBJ databases">
        <title>Acidophilic green algal genome provides insights into adaptation to an acidic environment.</title>
        <authorList>
            <person name="Hirooka S."/>
            <person name="Hirose Y."/>
            <person name="Kanesaki Y."/>
            <person name="Higuchi S."/>
            <person name="Fujiwara T."/>
            <person name="Onuma R."/>
            <person name="Era A."/>
            <person name="Ohbayashi R."/>
            <person name="Uzuka A."/>
            <person name="Nozaki H."/>
            <person name="Yoshikawa H."/>
            <person name="Miyagishima S.Y."/>
        </authorList>
    </citation>
    <scope>NUCLEOTIDE SEQUENCE [LARGE SCALE GENOMIC DNA]</scope>
    <source>
        <strain evidence="15 16">NIES-2499</strain>
    </source>
</reference>
<keyword evidence="16" id="KW-1185">Reference proteome</keyword>
<feature type="compositionally biased region" description="Polar residues" evidence="14">
    <location>
        <begin position="149"/>
        <end position="160"/>
    </location>
</feature>
<evidence type="ECO:0000256" key="12">
    <source>
        <dbReference type="ARBA" id="ARBA00048271"/>
    </source>
</evidence>
<evidence type="ECO:0000256" key="9">
    <source>
        <dbReference type="ARBA" id="ARBA00023002"/>
    </source>
</evidence>
<dbReference type="EMBL" id="BEGY01000076">
    <property type="protein sequence ID" value="GAX82146.1"/>
    <property type="molecule type" value="Genomic_DNA"/>
</dbReference>
<feature type="binding site" evidence="13">
    <location>
        <position position="478"/>
    </location>
    <ligand>
        <name>Fe cation</name>
        <dbReference type="ChEBI" id="CHEBI:24875"/>
        <label>1</label>
    </ligand>
</feature>
<evidence type="ECO:0000256" key="11">
    <source>
        <dbReference type="ARBA" id="ARBA00029668"/>
    </source>
</evidence>
<gene>
    <name evidence="15" type="ORF">CEUSTIGMA_g9574.t1</name>
</gene>
<dbReference type="EC" id="1.13.99.1" evidence="4"/>
<evidence type="ECO:0000256" key="10">
    <source>
        <dbReference type="ARBA" id="ARBA00023004"/>
    </source>
</evidence>
<evidence type="ECO:0000256" key="7">
    <source>
        <dbReference type="ARBA" id="ARBA00022644"/>
    </source>
</evidence>
<dbReference type="Pfam" id="PF05153">
    <property type="entry name" value="MIOX"/>
    <property type="match status" value="1"/>
</dbReference>
<evidence type="ECO:0000256" key="5">
    <source>
        <dbReference type="ARBA" id="ARBA00019269"/>
    </source>
</evidence>
<evidence type="ECO:0000256" key="2">
    <source>
        <dbReference type="ARBA" id="ARBA00005167"/>
    </source>
</evidence>
<dbReference type="PANTHER" id="PTHR12588">
    <property type="entry name" value="MYOINOSITOL OXYGENASE"/>
    <property type="match status" value="1"/>
</dbReference>
<keyword evidence="7" id="KW-0060">Ascorbate biosynthesis</keyword>
<keyword evidence="6" id="KW-0963">Cytoplasm</keyword>
<dbReference type="PANTHER" id="PTHR12588:SF0">
    <property type="entry name" value="INOSITOL OXYGENASE"/>
    <property type="match status" value="1"/>
</dbReference>
<dbReference type="OrthoDB" id="5151075at2759"/>
<dbReference type="GO" id="GO:0019310">
    <property type="term" value="P:inositol catabolic process"/>
    <property type="evidence" value="ECO:0007669"/>
    <property type="project" value="InterPro"/>
</dbReference>
<feature type="compositionally biased region" description="Low complexity" evidence="14">
    <location>
        <begin position="335"/>
        <end position="346"/>
    </location>
</feature>
<sequence>MVLPDRKSPRSLSVNDFQHLIVDSSAQPQHDGTRLWLKRCASDNRIDVKRPVFQFLGLNPAFINRIDVPFSIYEHGAPACDADTPPSRAHSKLSVSVSPADLSAVPTPKMLRPVDVRALPAITPLPCPDMNQCPLDSPSVHLDMDVFHSNPSPTHRSSATSHRRDGSGLRPASLDIYPSGPHTCAILPHGSSIICSQQGSDTLRKSLASSLSIDALANANTSGASTSSSYVGDSIGLVRKPVAPSIAGRSTSSNSGTAHRSVLGRMTSGIEKKVEFTGVDKKVELAQYQAPGTSSSDECEETTRRIMSSVLPTSAPSLYSNHERKSSWGVGGQQSSLLSNRVDSSSKLNGRDSAESSTSLTAEETLQMEHRRQSRSNYHLTSGQAAVELFLRLNHARQTLDFVKRQASLFAPLTHARMDMWEALDVLNELREYEAALLAGQMKLDPEMPLREHAIQTAELCRLAYPDKDWLHLVGLIHGLGKLLAHKRLGCQPQWATCGESYPLGCRFDNHLQGYQFFSANPDRRRRQYHSQLGIYQSACGLHNVYMSWSAAEYLYLMLLLNGASLPPEALFIIRHQKFYALTEPGSAAYRYLLSPEDEAMLPLLTSFQKLSLYQRVHIPQVSTLSPESQRSYYSALMEKYLGLSADKKLAW</sequence>
<evidence type="ECO:0000256" key="1">
    <source>
        <dbReference type="ARBA" id="ARBA00004496"/>
    </source>
</evidence>
<dbReference type="Proteomes" id="UP000232323">
    <property type="component" value="Unassembled WGS sequence"/>
</dbReference>
<dbReference type="GO" id="GO:0050113">
    <property type="term" value="F:inositol oxygenase activity"/>
    <property type="evidence" value="ECO:0007669"/>
    <property type="project" value="UniProtKB-EC"/>
</dbReference>
<feature type="region of interest" description="Disordered" evidence="14">
    <location>
        <begin position="314"/>
        <end position="378"/>
    </location>
</feature>
<proteinExistence type="inferred from homology"/>
<dbReference type="InterPro" id="IPR007828">
    <property type="entry name" value="Inositol_oxygenase"/>
</dbReference>
<evidence type="ECO:0000256" key="13">
    <source>
        <dbReference type="PIRSR" id="PIRSR607828-2"/>
    </source>
</evidence>
<keyword evidence="10 13" id="KW-0408">Iron</keyword>
<evidence type="ECO:0000256" key="14">
    <source>
        <dbReference type="SAM" id="MobiDB-lite"/>
    </source>
</evidence>
<keyword evidence="9" id="KW-0560">Oxidoreductase</keyword>
<dbReference type="SUPFAM" id="SSF109604">
    <property type="entry name" value="HD-domain/PDEase-like"/>
    <property type="match status" value="1"/>
</dbReference>
<dbReference type="GO" id="GO:0019853">
    <property type="term" value="P:L-ascorbic acid biosynthetic process"/>
    <property type="evidence" value="ECO:0007669"/>
    <property type="project" value="UniProtKB-KW"/>
</dbReference>
<evidence type="ECO:0000256" key="3">
    <source>
        <dbReference type="ARBA" id="ARBA00005286"/>
    </source>
</evidence>
<feature type="region of interest" description="Disordered" evidence="14">
    <location>
        <begin position="149"/>
        <end position="173"/>
    </location>
</feature>
<evidence type="ECO:0000313" key="15">
    <source>
        <dbReference type="EMBL" id="GAX82146.1"/>
    </source>
</evidence>
<feature type="region of interest" description="Disordered" evidence="14">
    <location>
        <begin position="245"/>
        <end position="264"/>
    </location>
</feature>
<feature type="binding site" evidence="13">
    <location>
        <position position="453"/>
    </location>
    <ligand>
        <name>Fe cation</name>
        <dbReference type="ChEBI" id="CHEBI:24875"/>
        <label>1</label>
    </ligand>
</feature>
<comment type="catalytic activity">
    <reaction evidence="12">
        <text>myo-inositol + O2 = D-glucuronate + H2O + H(+)</text>
        <dbReference type="Rhea" id="RHEA:23696"/>
        <dbReference type="ChEBI" id="CHEBI:15377"/>
        <dbReference type="ChEBI" id="CHEBI:15378"/>
        <dbReference type="ChEBI" id="CHEBI:15379"/>
        <dbReference type="ChEBI" id="CHEBI:17268"/>
        <dbReference type="ChEBI" id="CHEBI:58720"/>
        <dbReference type="EC" id="1.13.99.1"/>
    </reaction>
</comment>
<organism evidence="15 16">
    <name type="scientific">Chlamydomonas eustigma</name>
    <dbReference type="NCBI Taxonomy" id="1157962"/>
    <lineage>
        <taxon>Eukaryota</taxon>
        <taxon>Viridiplantae</taxon>
        <taxon>Chlorophyta</taxon>
        <taxon>core chlorophytes</taxon>
        <taxon>Chlorophyceae</taxon>
        <taxon>CS clade</taxon>
        <taxon>Chlamydomonadales</taxon>
        <taxon>Chlamydomonadaceae</taxon>
        <taxon>Chlamydomonas</taxon>
    </lineage>
</organism>
<dbReference type="GO" id="GO:0005506">
    <property type="term" value="F:iron ion binding"/>
    <property type="evidence" value="ECO:0007669"/>
    <property type="project" value="InterPro"/>
</dbReference>
<comment type="pathway">
    <text evidence="2">Polyol metabolism; myo-inositol degradation into D-glucuronate; D-glucuronate from myo-inositol: step 1/1.</text>
</comment>
<comment type="cofactor">
    <cofactor evidence="13">
        <name>Fe cation</name>
        <dbReference type="ChEBI" id="CHEBI:24875"/>
    </cofactor>
    <text evidence="13">Binds 2 iron ions per subunit.</text>
</comment>
<dbReference type="AlphaFoldDB" id="A0A250XGI9"/>
<name>A0A250XGI9_9CHLO</name>
<dbReference type="STRING" id="1157962.A0A250XGI9"/>
<dbReference type="UniPathway" id="UPA00111">
    <property type="reaction ID" value="UER00527"/>
</dbReference>
<keyword evidence="8 13" id="KW-0479">Metal-binding</keyword>
<comment type="subcellular location">
    <subcellularLocation>
        <location evidence="1">Cytoplasm</location>
    </subcellularLocation>
</comment>
<protein>
    <recommendedName>
        <fullName evidence="5">Inositol oxygenase</fullName>
        <ecNumber evidence="4">1.13.99.1</ecNumber>
    </recommendedName>
    <alternativeName>
        <fullName evidence="11">Myo-inositol oxygenase</fullName>
    </alternativeName>
</protein>
<dbReference type="GO" id="GO:0005737">
    <property type="term" value="C:cytoplasm"/>
    <property type="evidence" value="ECO:0007669"/>
    <property type="project" value="UniProtKB-SubCell"/>
</dbReference>
<feature type="compositionally biased region" description="Low complexity" evidence="14">
    <location>
        <begin position="355"/>
        <end position="365"/>
    </location>
</feature>
<evidence type="ECO:0000313" key="16">
    <source>
        <dbReference type="Proteomes" id="UP000232323"/>
    </source>
</evidence>
<comment type="similarity">
    <text evidence="3">Belongs to the myo-inositol oxygenase family.</text>
</comment>
<evidence type="ECO:0000256" key="8">
    <source>
        <dbReference type="ARBA" id="ARBA00022723"/>
    </source>
</evidence>
<evidence type="ECO:0000256" key="6">
    <source>
        <dbReference type="ARBA" id="ARBA00022490"/>
    </source>
</evidence>